<proteinExistence type="predicted"/>
<dbReference type="AlphaFoldDB" id="A0A177CYU0"/>
<accession>A0A177CYU0</accession>
<dbReference type="GeneID" id="28768892"/>
<dbReference type="Proteomes" id="UP000077069">
    <property type="component" value="Unassembled WGS sequence"/>
</dbReference>
<evidence type="ECO:0000313" key="2">
    <source>
        <dbReference type="Proteomes" id="UP000077069"/>
    </source>
</evidence>
<evidence type="ECO:0000313" key="1">
    <source>
        <dbReference type="EMBL" id="OAG12724.1"/>
    </source>
</evidence>
<protein>
    <submittedName>
        <fullName evidence="1">Uncharacterized protein</fullName>
    </submittedName>
</protein>
<dbReference type="RefSeq" id="XP_018043089.1">
    <property type="nucleotide sequence ID" value="XM_018185406.1"/>
</dbReference>
<sequence length="127" mass="14179">MASPNMVAHAHVRSGFAASSPTAGAICRSGISGGFMWKRKVWWTLCLSGTVGARSHGTNRPWYVSGWFGQRMHAQTRLLARRGGCSQRMHVGCTGISQRLYSQYTMTARKATWELDPRLTGLARWHR</sequence>
<name>A0A177CYU0_9PLEO</name>
<keyword evidence="2" id="KW-1185">Reference proteome</keyword>
<reference evidence="1 2" key="1">
    <citation type="submission" date="2016-05" db="EMBL/GenBank/DDBJ databases">
        <title>Comparative analysis of secretome profiles of manganese(II)-oxidizing ascomycete fungi.</title>
        <authorList>
            <consortium name="DOE Joint Genome Institute"/>
            <person name="Zeiner C.A."/>
            <person name="Purvine S.O."/>
            <person name="Zink E.M."/>
            <person name="Wu S."/>
            <person name="Pasa-Tolic L."/>
            <person name="Chaput D.L."/>
            <person name="Haridas S."/>
            <person name="Grigoriev I.V."/>
            <person name="Santelli C.M."/>
            <person name="Hansel C.M."/>
        </authorList>
    </citation>
    <scope>NUCLEOTIDE SEQUENCE [LARGE SCALE GENOMIC DNA]</scope>
    <source>
        <strain evidence="1 2">AP3s5-JAC2a</strain>
    </source>
</reference>
<gene>
    <name evidence="1" type="ORF">CC84DRAFT_157531</name>
</gene>
<organism evidence="1 2">
    <name type="scientific">Paraphaeosphaeria sporulosa</name>
    <dbReference type="NCBI Taxonomy" id="1460663"/>
    <lineage>
        <taxon>Eukaryota</taxon>
        <taxon>Fungi</taxon>
        <taxon>Dikarya</taxon>
        <taxon>Ascomycota</taxon>
        <taxon>Pezizomycotina</taxon>
        <taxon>Dothideomycetes</taxon>
        <taxon>Pleosporomycetidae</taxon>
        <taxon>Pleosporales</taxon>
        <taxon>Massarineae</taxon>
        <taxon>Didymosphaeriaceae</taxon>
        <taxon>Paraphaeosphaeria</taxon>
    </lineage>
</organism>
<dbReference type="InParanoid" id="A0A177CYU0"/>
<dbReference type="EMBL" id="KV441548">
    <property type="protein sequence ID" value="OAG12724.1"/>
    <property type="molecule type" value="Genomic_DNA"/>
</dbReference>